<dbReference type="SUPFAM" id="SSF55874">
    <property type="entry name" value="ATPase domain of HSP90 chaperone/DNA topoisomerase II/histidine kinase"/>
    <property type="match status" value="1"/>
</dbReference>
<feature type="domain" description="PPM-type phosphatase" evidence="1">
    <location>
        <begin position="143"/>
        <end position="330"/>
    </location>
</feature>
<protein>
    <submittedName>
        <fullName evidence="2">TorS-related protein</fullName>
    </submittedName>
</protein>
<dbReference type="InterPro" id="IPR036890">
    <property type="entry name" value="HATPase_C_sf"/>
</dbReference>
<dbReference type="SUPFAM" id="SSF81606">
    <property type="entry name" value="PP2C-like"/>
    <property type="match status" value="1"/>
</dbReference>
<dbReference type="EMBL" id="BMPP01000024">
    <property type="protein sequence ID" value="GGK40915.1"/>
    <property type="molecule type" value="Genomic_DNA"/>
</dbReference>
<proteinExistence type="predicted"/>
<evidence type="ECO:0000259" key="1">
    <source>
        <dbReference type="SMART" id="SM00331"/>
    </source>
</evidence>
<dbReference type="Pfam" id="PF07228">
    <property type="entry name" value="SpoIIE"/>
    <property type="match status" value="1"/>
</dbReference>
<dbReference type="Pfam" id="PF13581">
    <property type="entry name" value="HATPase_c_2"/>
    <property type="match status" value="1"/>
</dbReference>
<comment type="caution">
    <text evidence="2">The sequence shown here is derived from an EMBL/GenBank/DDBJ whole genome shotgun (WGS) entry which is preliminary data.</text>
</comment>
<dbReference type="PANTHER" id="PTHR35801">
    <property type="entry name" value="PHOSPHOSERINE PHOSPHATASE RSBX"/>
    <property type="match status" value="1"/>
</dbReference>
<dbReference type="SMART" id="SM00331">
    <property type="entry name" value="PP2C_SIG"/>
    <property type="match status" value="1"/>
</dbReference>
<organism evidence="2 3">
    <name type="scientific">Deinococcus malanensis</name>
    <dbReference type="NCBI Taxonomy" id="1706855"/>
    <lineage>
        <taxon>Bacteria</taxon>
        <taxon>Thermotogati</taxon>
        <taxon>Deinococcota</taxon>
        <taxon>Deinococci</taxon>
        <taxon>Deinococcales</taxon>
        <taxon>Deinococcaceae</taxon>
        <taxon>Deinococcus</taxon>
    </lineage>
</organism>
<dbReference type="Gene3D" id="3.30.565.10">
    <property type="entry name" value="Histidine kinase-like ATPase, C-terminal domain"/>
    <property type="match status" value="1"/>
</dbReference>
<accession>A0ABQ2F1A1</accession>
<name>A0ABQ2F1A1_9DEIO</name>
<dbReference type="RefSeq" id="WP_189011677.1">
    <property type="nucleotide sequence ID" value="NZ_BMPP01000024.1"/>
</dbReference>
<dbReference type="InterPro" id="IPR001932">
    <property type="entry name" value="PPM-type_phosphatase-like_dom"/>
</dbReference>
<sequence length="332" mass="34633">MLRNLKVEVREASAVGAARRAAAEFSDTMGLGEARSSDVAIIVTELAGNLVKHTPAGGEILLSFTHQGDMEVLALDTGPGLAQPGMVLRDGYSTAGTPGTGLGAVSRLASNFDFYSTPGKGTAVLARVATGMTAPVTGVPMDVGVVHVPHPREYLNGDGWAVQLSAGHARLLVVDGLGHGLHAHEASRQALDTFRASPHLAPSALLTSVHAALRNTRGAVGAVAELDAEEHTIRFAGIGNITGAVADHLGRRGLMSLNGTLGQDVRKITEHSLPWPAGSALIMHSDGLSSLWDLSRYPGLLHRSATLIAGVLYRDFQRGRDDATVLVVRAVP</sequence>
<dbReference type="InterPro" id="IPR003594">
    <property type="entry name" value="HATPase_dom"/>
</dbReference>
<dbReference type="Proteomes" id="UP000647587">
    <property type="component" value="Unassembled WGS sequence"/>
</dbReference>
<dbReference type="PANTHER" id="PTHR35801:SF1">
    <property type="entry name" value="PHOSPHOSERINE PHOSPHATASE RSBX"/>
    <property type="match status" value="1"/>
</dbReference>
<keyword evidence="3" id="KW-1185">Reference proteome</keyword>
<evidence type="ECO:0000313" key="3">
    <source>
        <dbReference type="Proteomes" id="UP000647587"/>
    </source>
</evidence>
<evidence type="ECO:0000313" key="2">
    <source>
        <dbReference type="EMBL" id="GGK40915.1"/>
    </source>
</evidence>
<gene>
    <name evidence="2" type="ORF">GCM10008955_38370</name>
</gene>
<dbReference type="InterPro" id="IPR039248">
    <property type="entry name" value="Ptase_RsbX"/>
</dbReference>
<reference evidence="3" key="1">
    <citation type="journal article" date="2019" name="Int. J. Syst. Evol. Microbiol.">
        <title>The Global Catalogue of Microorganisms (GCM) 10K type strain sequencing project: providing services to taxonomists for standard genome sequencing and annotation.</title>
        <authorList>
            <consortium name="The Broad Institute Genomics Platform"/>
            <consortium name="The Broad Institute Genome Sequencing Center for Infectious Disease"/>
            <person name="Wu L."/>
            <person name="Ma J."/>
        </authorList>
    </citation>
    <scope>NUCLEOTIDE SEQUENCE [LARGE SCALE GENOMIC DNA]</scope>
    <source>
        <strain evidence="3">JCM 30331</strain>
    </source>
</reference>
<dbReference type="InterPro" id="IPR036457">
    <property type="entry name" value="PPM-type-like_dom_sf"/>
</dbReference>
<dbReference type="Gene3D" id="3.60.40.10">
    <property type="entry name" value="PPM-type phosphatase domain"/>
    <property type="match status" value="1"/>
</dbReference>